<dbReference type="AlphaFoldDB" id="A0A9D1R0Z5"/>
<dbReference type="GO" id="GO:0003700">
    <property type="term" value="F:DNA-binding transcription factor activity"/>
    <property type="evidence" value="ECO:0007669"/>
    <property type="project" value="TreeGrafter"/>
</dbReference>
<keyword evidence="1" id="KW-0238">DNA-binding</keyword>
<gene>
    <name evidence="2" type="ORF">H9874_11255</name>
</gene>
<name>A0A9D1R0Z5_9BACT</name>
<reference evidence="2" key="1">
    <citation type="journal article" date="2021" name="PeerJ">
        <title>Extensive microbial diversity within the chicken gut microbiome revealed by metagenomics and culture.</title>
        <authorList>
            <person name="Gilroy R."/>
            <person name="Ravi A."/>
            <person name="Getino M."/>
            <person name="Pursley I."/>
            <person name="Horton D.L."/>
            <person name="Alikhan N.F."/>
            <person name="Baker D."/>
            <person name="Gharbi K."/>
            <person name="Hall N."/>
            <person name="Watson M."/>
            <person name="Adriaenssens E.M."/>
            <person name="Foster-Nyarko E."/>
            <person name="Jarju S."/>
            <person name="Secka A."/>
            <person name="Antonio M."/>
            <person name="Oren A."/>
            <person name="Chaudhuri R.R."/>
            <person name="La Ragione R."/>
            <person name="Hildebrand F."/>
            <person name="Pallen M.J."/>
        </authorList>
    </citation>
    <scope>NUCLEOTIDE SEQUENCE</scope>
    <source>
        <strain evidence="2">ChiSxjej5B17-1746</strain>
    </source>
</reference>
<dbReference type="InterPro" id="IPR036388">
    <property type="entry name" value="WH-like_DNA-bd_sf"/>
</dbReference>
<proteinExistence type="predicted"/>
<accession>A0A9D1R0Z5</accession>
<sequence length="154" mass="16789">MRYSTRTRYGLRFLINLASRPEGTCVQLGEIAREEGVSVKYLEQIVRVLRPAGLLRSVRGARGGYALARAPRDISMEEVFEHLEGHLLPVDCLGPDAPCGRAAGCPTRRFWQAFDAHTRGFLRGVTLECFVEGRGPCGGGTDEGGPVEPMKGEG</sequence>
<dbReference type="NCBIfam" id="TIGR00738">
    <property type="entry name" value="rrf2_super"/>
    <property type="match status" value="1"/>
</dbReference>
<evidence type="ECO:0000313" key="3">
    <source>
        <dbReference type="Proteomes" id="UP000824264"/>
    </source>
</evidence>
<evidence type="ECO:0000256" key="1">
    <source>
        <dbReference type="ARBA" id="ARBA00023125"/>
    </source>
</evidence>
<dbReference type="GO" id="GO:0005829">
    <property type="term" value="C:cytosol"/>
    <property type="evidence" value="ECO:0007669"/>
    <property type="project" value="TreeGrafter"/>
</dbReference>
<dbReference type="InterPro" id="IPR036390">
    <property type="entry name" value="WH_DNA-bd_sf"/>
</dbReference>
<dbReference type="GO" id="GO:0003677">
    <property type="term" value="F:DNA binding"/>
    <property type="evidence" value="ECO:0007669"/>
    <property type="project" value="UniProtKB-KW"/>
</dbReference>
<evidence type="ECO:0000313" key="2">
    <source>
        <dbReference type="EMBL" id="HIW79701.1"/>
    </source>
</evidence>
<dbReference type="PANTHER" id="PTHR33221">
    <property type="entry name" value="WINGED HELIX-TURN-HELIX TRANSCRIPTIONAL REGULATOR, RRF2 FAMILY"/>
    <property type="match status" value="1"/>
</dbReference>
<dbReference type="InterPro" id="IPR030489">
    <property type="entry name" value="TR_Rrf2-type_CS"/>
</dbReference>
<dbReference type="Proteomes" id="UP000824264">
    <property type="component" value="Unassembled WGS sequence"/>
</dbReference>
<dbReference type="EMBL" id="DXGI01000416">
    <property type="protein sequence ID" value="HIW79701.1"/>
    <property type="molecule type" value="Genomic_DNA"/>
</dbReference>
<reference evidence="2" key="2">
    <citation type="submission" date="2021-04" db="EMBL/GenBank/DDBJ databases">
        <authorList>
            <person name="Gilroy R."/>
        </authorList>
    </citation>
    <scope>NUCLEOTIDE SEQUENCE</scope>
    <source>
        <strain evidence="2">ChiSxjej5B17-1746</strain>
    </source>
</reference>
<organism evidence="2 3">
    <name type="scientific">Candidatus Bilophila faecipullorum</name>
    <dbReference type="NCBI Taxonomy" id="2838482"/>
    <lineage>
        <taxon>Bacteria</taxon>
        <taxon>Pseudomonadati</taxon>
        <taxon>Thermodesulfobacteriota</taxon>
        <taxon>Desulfovibrionia</taxon>
        <taxon>Desulfovibrionales</taxon>
        <taxon>Desulfovibrionaceae</taxon>
        <taxon>Bilophila</taxon>
    </lineage>
</organism>
<comment type="caution">
    <text evidence="2">The sequence shown here is derived from an EMBL/GenBank/DDBJ whole genome shotgun (WGS) entry which is preliminary data.</text>
</comment>
<dbReference type="InterPro" id="IPR000944">
    <property type="entry name" value="Tscrpt_reg_Rrf2"/>
</dbReference>
<dbReference type="PANTHER" id="PTHR33221:SF5">
    <property type="entry name" value="HTH-TYPE TRANSCRIPTIONAL REGULATOR ISCR"/>
    <property type="match status" value="1"/>
</dbReference>
<dbReference type="PROSITE" id="PS01332">
    <property type="entry name" value="HTH_RRF2_1"/>
    <property type="match status" value="1"/>
</dbReference>
<dbReference type="SUPFAM" id="SSF46785">
    <property type="entry name" value="Winged helix' DNA-binding domain"/>
    <property type="match status" value="1"/>
</dbReference>
<dbReference type="PROSITE" id="PS51197">
    <property type="entry name" value="HTH_RRF2_2"/>
    <property type="match status" value="1"/>
</dbReference>
<dbReference type="Gene3D" id="1.10.10.10">
    <property type="entry name" value="Winged helix-like DNA-binding domain superfamily/Winged helix DNA-binding domain"/>
    <property type="match status" value="1"/>
</dbReference>
<protein>
    <submittedName>
        <fullName evidence="2">Rrf2 family transcriptional regulator</fullName>
    </submittedName>
</protein>
<dbReference type="Pfam" id="PF02082">
    <property type="entry name" value="Rrf2"/>
    <property type="match status" value="1"/>
</dbReference>